<gene>
    <name evidence="2" type="ORF">ACFPYJ_12580</name>
</gene>
<dbReference type="RefSeq" id="WP_379188497.1">
    <property type="nucleotide sequence ID" value="NZ_JBHSOW010000043.1"/>
</dbReference>
<accession>A0ABW0VVV1</accession>
<organism evidence="2 3">
    <name type="scientific">Paenibacillus solisilvae</name>
    <dbReference type="NCBI Taxonomy" id="2486751"/>
    <lineage>
        <taxon>Bacteria</taxon>
        <taxon>Bacillati</taxon>
        <taxon>Bacillota</taxon>
        <taxon>Bacilli</taxon>
        <taxon>Bacillales</taxon>
        <taxon>Paenibacillaceae</taxon>
        <taxon>Paenibacillus</taxon>
    </lineage>
</organism>
<evidence type="ECO:0000313" key="2">
    <source>
        <dbReference type="EMBL" id="MFC5649942.1"/>
    </source>
</evidence>
<evidence type="ECO:0000313" key="3">
    <source>
        <dbReference type="Proteomes" id="UP001596047"/>
    </source>
</evidence>
<dbReference type="Proteomes" id="UP001596047">
    <property type="component" value="Unassembled WGS sequence"/>
</dbReference>
<dbReference type="EMBL" id="JBHSOW010000043">
    <property type="protein sequence ID" value="MFC5649942.1"/>
    <property type="molecule type" value="Genomic_DNA"/>
</dbReference>
<dbReference type="InterPro" id="IPR025453">
    <property type="entry name" value="DUF4309"/>
</dbReference>
<feature type="signal peptide" evidence="1">
    <location>
        <begin position="1"/>
        <end position="34"/>
    </location>
</feature>
<proteinExistence type="predicted"/>
<sequence length="198" mass="20966">MLHIKNKALRKWSKVSLAAMISLGALATVSPVSAAVGVKTETAATAAVKNSTTAYVKSILALAKQGKVPGSTFVSGKTLISEIHKKWGDPTSSGNGYEFYNFGMGAGAYAVGVNKKGVVYDLRNFGQAIDPTVGIKSLTFTSVITALGMPKEIRFIGTDKIYLYSAGDRQLKFVGPKTPVKGKAVHIDHINVYSPKAD</sequence>
<name>A0ABW0VVV1_9BACL</name>
<feature type="chain" id="PRO_5045260111" evidence="1">
    <location>
        <begin position="35"/>
        <end position="198"/>
    </location>
</feature>
<reference evidence="3" key="1">
    <citation type="journal article" date="2019" name="Int. J. Syst. Evol. Microbiol.">
        <title>The Global Catalogue of Microorganisms (GCM) 10K type strain sequencing project: providing services to taxonomists for standard genome sequencing and annotation.</title>
        <authorList>
            <consortium name="The Broad Institute Genomics Platform"/>
            <consortium name="The Broad Institute Genome Sequencing Center for Infectious Disease"/>
            <person name="Wu L."/>
            <person name="Ma J."/>
        </authorList>
    </citation>
    <scope>NUCLEOTIDE SEQUENCE [LARGE SCALE GENOMIC DNA]</scope>
    <source>
        <strain evidence="3">CGMCC 1.3240</strain>
    </source>
</reference>
<evidence type="ECO:0000256" key="1">
    <source>
        <dbReference type="SAM" id="SignalP"/>
    </source>
</evidence>
<dbReference type="Pfam" id="PF14172">
    <property type="entry name" value="DUF4309"/>
    <property type="match status" value="1"/>
</dbReference>
<keyword evidence="1" id="KW-0732">Signal</keyword>
<comment type="caution">
    <text evidence="2">The sequence shown here is derived from an EMBL/GenBank/DDBJ whole genome shotgun (WGS) entry which is preliminary data.</text>
</comment>
<protein>
    <submittedName>
        <fullName evidence="2">YjgB family protein</fullName>
    </submittedName>
</protein>
<keyword evidence="3" id="KW-1185">Reference proteome</keyword>